<feature type="domain" description="T-SNARE coiled-coil homology" evidence="12">
    <location>
        <begin position="310"/>
        <end position="372"/>
    </location>
</feature>
<evidence type="ECO:0000256" key="2">
    <source>
        <dbReference type="ARBA" id="ARBA00009063"/>
    </source>
</evidence>
<dbReference type="PANTHER" id="PTHR19957">
    <property type="entry name" value="SYNTAXIN"/>
    <property type="match status" value="1"/>
</dbReference>
<gene>
    <name evidence="13" type="ORF">A4X13_0g4004</name>
</gene>
<feature type="transmembrane region" description="Helical" evidence="11">
    <location>
        <begin position="384"/>
        <end position="405"/>
    </location>
</feature>
<evidence type="ECO:0000259" key="12">
    <source>
        <dbReference type="PROSITE" id="PS50192"/>
    </source>
</evidence>
<proteinExistence type="inferred from homology"/>
<reference evidence="13" key="1">
    <citation type="submission" date="2016-04" db="EMBL/GenBank/DDBJ databases">
        <authorList>
            <person name="Nguyen H.D."/>
            <person name="Samba Siva P."/>
            <person name="Cullis J."/>
            <person name="Levesque C.A."/>
            <person name="Hambleton S."/>
        </authorList>
    </citation>
    <scope>NUCLEOTIDE SEQUENCE</scope>
    <source>
        <strain evidence="13">DAOMC 236416</strain>
    </source>
</reference>
<protein>
    <recommendedName>
        <fullName evidence="12">t-SNARE coiled-coil homology domain-containing protein</fullName>
    </recommendedName>
</protein>
<comment type="subcellular location">
    <subcellularLocation>
        <location evidence="1">Golgi apparatus membrane</location>
        <topology evidence="1">Single-pass type IV membrane protein</topology>
    </subcellularLocation>
</comment>
<keyword evidence="8" id="KW-0175">Coiled coil</keyword>
<comment type="caution">
    <text evidence="13">The sequence shown here is derived from an EMBL/GenBank/DDBJ whole genome shotgun (WGS) entry which is preliminary data.</text>
</comment>
<evidence type="ECO:0000256" key="10">
    <source>
        <dbReference type="SAM" id="MobiDB-lite"/>
    </source>
</evidence>
<name>A0A8T8SYN4_9BASI</name>
<dbReference type="GO" id="GO:0006906">
    <property type="term" value="P:vesicle fusion"/>
    <property type="evidence" value="ECO:0007669"/>
    <property type="project" value="TreeGrafter"/>
</dbReference>
<dbReference type="CDD" id="cd15845">
    <property type="entry name" value="SNARE_syntaxin16"/>
    <property type="match status" value="1"/>
</dbReference>
<dbReference type="GO" id="GO:0031201">
    <property type="term" value="C:SNARE complex"/>
    <property type="evidence" value="ECO:0007669"/>
    <property type="project" value="TreeGrafter"/>
</dbReference>
<dbReference type="InterPro" id="IPR000727">
    <property type="entry name" value="T_SNARE_dom"/>
</dbReference>
<dbReference type="SUPFAM" id="SSF47661">
    <property type="entry name" value="t-snare proteins"/>
    <property type="match status" value="1"/>
</dbReference>
<evidence type="ECO:0000313" key="13">
    <source>
        <dbReference type="EMBL" id="KAE8251406.1"/>
    </source>
</evidence>
<dbReference type="EMBL" id="LWDF02000248">
    <property type="protein sequence ID" value="KAE8251406.1"/>
    <property type="molecule type" value="Genomic_DNA"/>
</dbReference>
<evidence type="ECO:0000256" key="4">
    <source>
        <dbReference type="ARBA" id="ARBA00022692"/>
    </source>
</evidence>
<dbReference type="InterPro" id="IPR006012">
    <property type="entry name" value="Syntaxin/epimorphin_CS"/>
</dbReference>
<sequence length="430" mass="46791">QEYVAHTARPGNMSGGGSYSHAGPSSAISQPPAWLGVTRSRTNLFLSFRESAPRASRGFGGSSAPFIPNGSGDSSRGSGNARRKGTYFDSAGELYSEDGQAETAGLLESADEPAGYPPRPRSAAVDISALPPKWVDISDEVDSILAAIKPKITKLDRLHSKHLLPSFSDRTTEEREIEYLTQEITREFRKCSRLIGQLASQTNALAAAGKASSHETTMAQNVQTALATRVQDLSGVFRKKQSVYMQRMRGLEIRQADIQAASGLGGRSLTRDSQQAVLDDVELTRQASSRATDSQLLLQEQELAPQDSDTAQFSRRDREIQQIAKSIQDLAELFQDLSALVIDQGTLLDRIDFNVETMGQEMHKAVEELNTASKTQRRTGRFQCILFLLLCIALLITLIFTKPLWKSSPAPPNPVPPQPPTPGTGGDRPA</sequence>
<dbReference type="GO" id="GO:0000139">
    <property type="term" value="C:Golgi membrane"/>
    <property type="evidence" value="ECO:0007669"/>
    <property type="project" value="UniProtKB-SubCell"/>
</dbReference>
<organism evidence="13 14">
    <name type="scientific">Tilletia indica</name>
    <dbReference type="NCBI Taxonomy" id="43049"/>
    <lineage>
        <taxon>Eukaryota</taxon>
        <taxon>Fungi</taxon>
        <taxon>Dikarya</taxon>
        <taxon>Basidiomycota</taxon>
        <taxon>Ustilaginomycotina</taxon>
        <taxon>Exobasidiomycetes</taxon>
        <taxon>Tilletiales</taxon>
        <taxon>Tilletiaceae</taxon>
        <taxon>Tilletia</taxon>
    </lineage>
</organism>
<keyword evidence="6 11" id="KW-1133">Transmembrane helix</keyword>
<dbReference type="PROSITE" id="PS00914">
    <property type="entry name" value="SYNTAXIN"/>
    <property type="match status" value="1"/>
</dbReference>
<keyword evidence="3" id="KW-0813">Transport</keyword>
<reference evidence="13" key="2">
    <citation type="journal article" date="2019" name="IMA Fungus">
        <title>Genome sequencing and comparison of five Tilletia species to identify candidate genes for the detection of regulated species infecting wheat.</title>
        <authorList>
            <person name="Nguyen H.D.T."/>
            <person name="Sultana T."/>
            <person name="Kesanakurti P."/>
            <person name="Hambleton S."/>
        </authorList>
    </citation>
    <scope>NUCLEOTIDE SEQUENCE</scope>
    <source>
        <strain evidence="13">DAOMC 236416</strain>
    </source>
</reference>
<evidence type="ECO:0000256" key="6">
    <source>
        <dbReference type="ARBA" id="ARBA00022989"/>
    </source>
</evidence>
<dbReference type="Pfam" id="PF05739">
    <property type="entry name" value="SNARE"/>
    <property type="match status" value="1"/>
</dbReference>
<feature type="compositionally biased region" description="Low complexity" evidence="10">
    <location>
        <begin position="70"/>
        <end position="79"/>
    </location>
</feature>
<dbReference type="InterPro" id="IPR045242">
    <property type="entry name" value="Syntaxin"/>
</dbReference>
<evidence type="ECO:0000313" key="14">
    <source>
        <dbReference type="Proteomes" id="UP000077521"/>
    </source>
</evidence>
<comment type="similarity">
    <text evidence="2">Belongs to the syntaxin family.</text>
</comment>
<feature type="region of interest" description="Disordered" evidence="10">
    <location>
        <begin position="53"/>
        <end position="85"/>
    </location>
</feature>
<keyword evidence="14" id="KW-1185">Reference proteome</keyword>
<evidence type="ECO:0000256" key="8">
    <source>
        <dbReference type="ARBA" id="ARBA00023054"/>
    </source>
</evidence>
<evidence type="ECO:0000256" key="11">
    <source>
        <dbReference type="SAM" id="Phobius"/>
    </source>
</evidence>
<evidence type="ECO:0000256" key="5">
    <source>
        <dbReference type="ARBA" id="ARBA00022927"/>
    </source>
</evidence>
<accession>A0A8T8SYN4</accession>
<dbReference type="SMART" id="SM00397">
    <property type="entry name" value="t_SNARE"/>
    <property type="match status" value="1"/>
</dbReference>
<keyword evidence="7" id="KW-0333">Golgi apparatus</keyword>
<evidence type="ECO:0000256" key="3">
    <source>
        <dbReference type="ARBA" id="ARBA00022448"/>
    </source>
</evidence>
<dbReference type="InterPro" id="IPR010989">
    <property type="entry name" value="SNARE"/>
</dbReference>
<dbReference type="GO" id="GO:0006886">
    <property type="term" value="P:intracellular protein transport"/>
    <property type="evidence" value="ECO:0007669"/>
    <property type="project" value="InterPro"/>
</dbReference>
<dbReference type="PANTHER" id="PTHR19957:SF83">
    <property type="entry name" value="SYNTAXIN-16"/>
    <property type="match status" value="1"/>
</dbReference>
<keyword evidence="5" id="KW-0653">Protein transport</keyword>
<evidence type="ECO:0000256" key="1">
    <source>
        <dbReference type="ARBA" id="ARBA00004409"/>
    </source>
</evidence>
<keyword evidence="9 11" id="KW-0472">Membrane</keyword>
<dbReference type="AlphaFoldDB" id="A0A8T8SYN4"/>
<dbReference type="GO" id="GO:0005484">
    <property type="term" value="F:SNAP receptor activity"/>
    <property type="evidence" value="ECO:0007669"/>
    <property type="project" value="InterPro"/>
</dbReference>
<dbReference type="Proteomes" id="UP000077521">
    <property type="component" value="Unassembled WGS sequence"/>
</dbReference>
<dbReference type="PROSITE" id="PS50192">
    <property type="entry name" value="T_SNARE"/>
    <property type="match status" value="1"/>
</dbReference>
<evidence type="ECO:0000256" key="7">
    <source>
        <dbReference type="ARBA" id="ARBA00023034"/>
    </source>
</evidence>
<feature type="compositionally biased region" description="Pro residues" evidence="10">
    <location>
        <begin position="409"/>
        <end position="422"/>
    </location>
</feature>
<dbReference type="GO" id="GO:0048278">
    <property type="term" value="P:vesicle docking"/>
    <property type="evidence" value="ECO:0007669"/>
    <property type="project" value="TreeGrafter"/>
</dbReference>
<feature type="region of interest" description="Disordered" evidence="10">
    <location>
        <begin position="1"/>
        <end position="27"/>
    </location>
</feature>
<dbReference type="Gene3D" id="1.20.58.70">
    <property type="match status" value="1"/>
</dbReference>
<keyword evidence="4 11" id="KW-0812">Transmembrane</keyword>
<dbReference type="GO" id="GO:0000149">
    <property type="term" value="F:SNARE binding"/>
    <property type="evidence" value="ECO:0007669"/>
    <property type="project" value="TreeGrafter"/>
</dbReference>
<feature type="non-terminal residue" evidence="13">
    <location>
        <position position="1"/>
    </location>
</feature>
<evidence type="ECO:0000256" key="9">
    <source>
        <dbReference type="ARBA" id="ARBA00023136"/>
    </source>
</evidence>
<feature type="region of interest" description="Disordered" evidence="10">
    <location>
        <begin position="407"/>
        <end position="430"/>
    </location>
</feature>